<evidence type="ECO:0000313" key="2">
    <source>
        <dbReference type="Proteomes" id="UP001055114"/>
    </source>
</evidence>
<gene>
    <name evidence="1" type="ORF">CE91St3_32920</name>
</gene>
<reference evidence="1" key="1">
    <citation type="submission" date="2022-01" db="EMBL/GenBank/DDBJ databases">
        <title>Novel bile acid biosynthetic pathways are enriched in the microbiome of centenarians.</title>
        <authorList>
            <person name="Sato Y."/>
            <person name="Atarashi K."/>
            <person name="Plichta R.D."/>
            <person name="Arai Y."/>
            <person name="Sasajima S."/>
            <person name="Kearney M.S."/>
            <person name="Suda W."/>
            <person name="Takeshita K."/>
            <person name="Sasaki T."/>
            <person name="Okamoto S."/>
            <person name="Skelly N.A."/>
            <person name="Okamura Y."/>
            <person name="Vlamakis H."/>
            <person name="Li Y."/>
            <person name="Tanoue T."/>
            <person name="Takei H."/>
            <person name="Nittono H."/>
            <person name="Narushima S."/>
            <person name="Irie J."/>
            <person name="Itoh H."/>
            <person name="Moriya K."/>
            <person name="Sugiura Y."/>
            <person name="Suematsu M."/>
            <person name="Moritoki N."/>
            <person name="Shibata S."/>
            <person name="Littman R.D."/>
            <person name="Fischbach A.M."/>
            <person name="Uwamino Y."/>
            <person name="Inoue T."/>
            <person name="Honda A."/>
            <person name="Hattori M."/>
            <person name="Murai T."/>
            <person name="Xavier J.R."/>
            <person name="Hirose N."/>
            <person name="Honda K."/>
        </authorList>
    </citation>
    <scope>NUCLEOTIDE SEQUENCE</scope>
    <source>
        <strain evidence="1">CE91-St3</strain>
    </source>
</reference>
<comment type="caution">
    <text evidence="1">The sequence shown here is derived from an EMBL/GenBank/DDBJ whole genome shotgun (WGS) entry which is preliminary data.</text>
</comment>
<accession>A0AA37NZQ8</accession>
<organism evidence="1 2">
    <name type="scientific">Parabacteroides merdae</name>
    <dbReference type="NCBI Taxonomy" id="46503"/>
    <lineage>
        <taxon>Bacteria</taxon>
        <taxon>Pseudomonadati</taxon>
        <taxon>Bacteroidota</taxon>
        <taxon>Bacteroidia</taxon>
        <taxon>Bacteroidales</taxon>
        <taxon>Tannerellaceae</taxon>
        <taxon>Parabacteroides</taxon>
    </lineage>
</organism>
<dbReference type="Proteomes" id="UP001055114">
    <property type="component" value="Unassembled WGS sequence"/>
</dbReference>
<name>A0AA37NZQ8_9BACT</name>
<sequence length="54" mass="6445">MKVYLFNQDFTKSKVAKFTKKQCERNCIDSKPVQWLENYINTDAIGLDLYIRII</sequence>
<evidence type="ECO:0000313" key="1">
    <source>
        <dbReference type="EMBL" id="GKH73429.1"/>
    </source>
</evidence>
<dbReference type="AlphaFoldDB" id="A0AA37NZQ8"/>
<proteinExistence type="predicted"/>
<protein>
    <submittedName>
        <fullName evidence="1">Uncharacterized protein</fullName>
    </submittedName>
</protein>
<dbReference type="EMBL" id="BQNZ01000003">
    <property type="protein sequence ID" value="GKH73429.1"/>
    <property type="molecule type" value="Genomic_DNA"/>
</dbReference>